<feature type="transmembrane region" description="Helical" evidence="6">
    <location>
        <begin position="249"/>
        <end position="272"/>
    </location>
</feature>
<evidence type="ECO:0000256" key="5">
    <source>
        <dbReference type="ARBA" id="ARBA00038359"/>
    </source>
</evidence>
<feature type="transmembrane region" description="Helical" evidence="6">
    <location>
        <begin position="129"/>
        <end position="152"/>
    </location>
</feature>
<gene>
    <name evidence="8" type="ORF">SUNI508_03581</name>
</gene>
<reference evidence="8 9" key="1">
    <citation type="journal article" date="2024" name="J. Plant Pathol.">
        <title>Sequence and assembly of the genome of Seiridium unicorne, isolate CBS 538.82, causal agent of cypress canker disease.</title>
        <authorList>
            <person name="Scali E."/>
            <person name="Rocca G.D."/>
            <person name="Danti R."/>
            <person name="Garbelotto M."/>
            <person name="Barberini S."/>
            <person name="Baroncelli R."/>
            <person name="Emiliani G."/>
        </authorList>
    </citation>
    <scope>NUCLEOTIDE SEQUENCE [LARGE SCALE GENOMIC DNA]</scope>
    <source>
        <strain evidence="8 9">BM-138-508</strain>
    </source>
</reference>
<evidence type="ECO:0000256" key="3">
    <source>
        <dbReference type="ARBA" id="ARBA00022989"/>
    </source>
</evidence>
<evidence type="ECO:0000256" key="1">
    <source>
        <dbReference type="ARBA" id="ARBA00004141"/>
    </source>
</evidence>
<evidence type="ECO:0000256" key="2">
    <source>
        <dbReference type="ARBA" id="ARBA00022692"/>
    </source>
</evidence>
<evidence type="ECO:0000256" key="6">
    <source>
        <dbReference type="SAM" id="Phobius"/>
    </source>
</evidence>
<sequence>MADESAREVELESFPLAMVIIMMIFLVFGVFSVGVRTYVRLSDKVFGLDDGLMLAGLVVYISDTALAVRGVSVGIGSKNDRLNTWLQAEAEKFYIAWITIYVIGVALIKSSVCTTLIRIAAEAHRFMRIAVWALLGLTWASFCVTFFGILTFCRPVEANWNTALVAEGKASCADTETLIGISHTNTGTSIATDVGCIVLPGLLLWNAQMRTKDKLRVFGLLSVASVASLTTIARAPFISRYKEPTDNLMYYIGYVVLLSSAETGIGCIAASLPSTRVFYLRVRGLDSSKPASTPNAKSLVTIGGGIVDGNRSVPNRKVFTKSTDRSTTTACVVGGAVKASRPSTTLSNKDVRASQHPGCPRQDVGALYGQSHLDPSSGGGGIDTLLNLVNYNPESTCMCSWDG</sequence>
<keyword evidence="2 6" id="KW-0812">Transmembrane</keyword>
<dbReference type="Pfam" id="PF20684">
    <property type="entry name" value="Fung_rhodopsin"/>
    <property type="match status" value="1"/>
</dbReference>
<dbReference type="PANTHER" id="PTHR33048:SF15">
    <property type="entry name" value="INTEGRAL MEMBRANE PROTEIN"/>
    <property type="match status" value="1"/>
</dbReference>
<name>A0ABR2VBT3_9PEZI</name>
<comment type="caution">
    <text evidence="8">The sequence shown here is derived from an EMBL/GenBank/DDBJ whole genome shotgun (WGS) entry which is preliminary data.</text>
</comment>
<dbReference type="Proteomes" id="UP001408356">
    <property type="component" value="Unassembled WGS sequence"/>
</dbReference>
<comment type="similarity">
    <text evidence="5">Belongs to the SAT4 family.</text>
</comment>
<feature type="domain" description="Rhodopsin" evidence="7">
    <location>
        <begin position="36"/>
        <end position="278"/>
    </location>
</feature>
<organism evidence="8 9">
    <name type="scientific">Seiridium unicorne</name>
    <dbReference type="NCBI Taxonomy" id="138068"/>
    <lineage>
        <taxon>Eukaryota</taxon>
        <taxon>Fungi</taxon>
        <taxon>Dikarya</taxon>
        <taxon>Ascomycota</taxon>
        <taxon>Pezizomycotina</taxon>
        <taxon>Sordariomycetes</taxon>
        <taxon>Xylariomycetidae</taxon>
        <taxon>Amphisphaeriales</taxon>
        <taxon>Sporocadaceae</taxon>
        <taxon>Seiridium</taxon>
    </lineage>
</organism>
<keyword evidence="9" id="KW-1185">Reference proteome</keyword>
<comment type="subcellular location">
    <subcellularLocation>
        <location evidence="1">Membrane</location>
        <topology evidence="1">Multi-pass membrane protein</topology>
    </subcellularLocation>
</comment>
<feature type="transmembrane region" description="Helical" evidence="6">
    <location>
        <begin position="16"/>
        <end position="39"/>
    </location>
</feature>
<evidence type="ECO:0000313" key="8">
    <source>
        <dbReference type="EMBL" id="KAK9424093.1"/>
    </source>
</evidence>
<dbReference type="EMBL" id="JARVKF010000046">
    <property type="protein sequence ID" value="KAK9424093.1"/>
    <property type="molecule type" value="Genomic_DNA"/>
</dbReference>
<dbReference type="PANTHER" id="PTHR33048">
    <property type="entry name" value="PTH11-LIKE INTEGRAL MEMBRANE PROTEIN (AFU_ORTHOLOGUE AFUA_5G11245)"/>
    <property type="match status" value="1"/>
</dbReference>
<dbReference type="InterPro" id="IPR049326">
    <property type="entry name" value="Rhodopsin_dom_fungi"/>
</dbReference>
<dbReference type="InterPro" id="IPR052337">
    <property type="entry name" value="SAT4-like"/>
</dbReference>
<keyword evidence="3 6" id="KW-1133">Transmembrane helix</keyword>
<proteinExistence type="inferred from homology"/>
<protein>
    <recommendedName>
        <fullName evidence="7">Rhodopsin domain-containing protein</fullName>
    </recommendedName>
</protein>
<keyword evidence="4 6" id="KW-0472">Membrane</keyword>
<evidence type="ECO:0000313" key="9">
    <source>
        <dbReference type="Proteomes" id="UP001408356"/>
    </source>
</evidence>
<feature type="transmembrane region" description="Helical" evidence="6">
    <location>
        <begin position="95"/>
        <end position="117"/>
    </location>
</feature>
<evidence type="ECO:0000259" key="7">
    <source>
        <dbReference type="Pfam" id="PF20684"/>
    </source>
</evidence>
<accession>A0ABR2VBT3</accession>
<feature type="transmembrane region" description="Helical" evidence="6">
    <location>
        <begin position="51"/>
        <end position="75"/>
    </location>
</feature>
<evidence type="ECO:0000256" key="4">
    <source>
        <dbReference type="ARBA" id="ARBA00023136"/>
    </source>
</evidence>
<feature type="transmembrane region" description="Helical" evidence="6">
    <location>
        <begin position="217"/>
        <end position="237"/>
    </location>
</feature>